<dbReference type="Proteomes" id="UP000759131">
    <property type="component" value="Unassembled WGS sequence"/>
</dbReference>
<accession>A0A7R9LII4</accession>
<dbReference type="EMBL" id="CAJPIZ010026966">
    <property type="protein sequence ID" value="CAG2119142.1"/>
    <property type="molecule type" value="Genomic_DNA"/>
</dbReference>
<name>A0A7R9LII4_9ACAR</name>
<sequence>SRSRSGSPYRRGSGGAGHVRDGGGRPRTPPSRSQSADSNSR</sequence>
<proteinExistence type="predicted"/>
<evidence type="ECO:0000256" key="1">
    <source>
        <dbReference type="SAM" id="MobiDB-lite"/>
    </source>
</evidence>
<organism evidence="2">
    <name type="scientific">Medioppia subpectinata</name>
    <dbReference type="NCBI Taxonomy" id="1979941"/>
    <lineage>
        <taxon>Eukaryota</taxon>
        <taxon>Metazoa</taxon>
        <taxon>Ecdysozoa</taxon>
        <taxon>Arthropoda</taxon>
        <taxon>Chelicerata</taxon>
        <taxon>Arachnida</taxon>
        <taxon>Acari</taxon>
        <taxon>Acariformes</taxon>
        <taxon>Sarcoptiformes</taxon>
        <taxon>Oribatida</taxon>
        <taxon>Brachypylina</taxon>
        <taxon>Oppioidea</taxon>
        <taxon>Oppiidae</taxon>
        <taxon>Medioppia</taxon>
    </lineage>
</organism>
<feature type="non-terminal residue" evidence="2">
    <location>
        <position position="1"/>
    </location>
</feature>
<feature type="compositionally biased region" description="Low complexity" evidence="1">
    <location>
        <begin position="1"/>
        <end position="11"/>
    </location>
</feature>
<evidence type="ECO:0000313" key="3">
    <source>
        <dbReference type="Proteomes" id="UP000759131"/>
    </source>
</evidence>
<dbReference type="AlphaFoldDB" id="A0A7R9LII4"/>
<evidence type="ECO:0000313" key="2">
    <source>
        <dbReference type="EMBL" id="CAD7642336.1"/>
    </source>
</evidence>
<feature type="region of interest" description="Disordered" evidence="1">
    <location>
        <begin position="1"/>
        <end position="41"/>
    </location>
</feature>
<dbReference type="EMBL" id="OC881541">
    <property type="protein sequence ID" value="CAD7642336.1"/>
    <property type="molecule type" value="Genomic_DNA"/>
</dbReference>
<gene>
    <name evidence="2" type="ORF">OSB1V03_LOCUS19091</name>
</gene>
<protein>
    <submittedName>
        <fullName evidence="2">Uncharacterized protein</fullName>
    </submittedName>
</protein>
<feature type="compositionally biased region" description="Polar residues" evidence="1">
    <location>
        <begin position="30"/>
        <end position="41"/>
    </location>
</feature>
<keyword evidence="3" id="KW-1185">Reference proteome</keyword>
<reference evidence="2" key="1">
    <citation type="submission" date="2020-11" db="EMBL/GenBank/DDBJ databases">
        <authorList>
            <person name="Tran Van P."/>
        </authorList>
    </citation>
    <scope>NUCLEOTIDE SEQUENCE</scope>
</reference>